<reference evidence="2 3" key="1">
    <citation type="submission" date="2016-10" db="EMBL/GenBank/DDBJ databases">
        <authorList>
            <person name="de Groot N.N."/>
        </authorList>
    </citation>
    <scope>NUCLEOTIDE SEQUENCE [LARGE SCALE GENOMIC DNA]</scope>
    <source>
        <strain evidence="2 3">DSM 23399</strain>
    </source>
</reference>
<dbReference type="PROSITE" id="PS51257">
    <property type="entry name" value="PROKAR_LIPOPROTEIN"/>
    <property type="match status" value="1"/>
</dbReference>
<dbReference type="EMBL" id="FOKK01000022">
    <property type="protein sequence ID" value="SFB57286.1"/>
    <property type="molecule type" value="Genomic_DNA"/>
</dbReference>
<evidence type="ECO:0000313" key="2">
    <source>
        <dbReference type="EMBL" id="SFB57286.1"/>
    </source>
</evidence>
<sequence>MKNINTLILALFGLVVFQACEGPEGPQGVQGPEGEPGINIVSEVFEVEVNFNAANNYSEIFQFNPVIVDSDVVLSFVLWEVDGNTPIWRAMPQTAYFQQGGILVYNYDFTSSDFSIFLDGNLDLSTLSADWTDNQVFRVVVLPGDFASTNARLDLTDYDAVTKLLGLTDEDFKRIELK</sequence>
<keyword evidence="1" id="KW-0732">Signal</keyword>
<accession>A0A1I1C5M4</accession>
<dbReference type="RefSeq" id="WP_092900952.1">
    <property type="nucleotide sequence ID" value="NZ_CAXBKE010000051.1"/>
</dbReference>
<name>A0A1I1C5M4_9BACT</name>
<feature type="chain" id="PRO_5011652335" description="Collagen-like protein" evidence="1">
    <location>
        <begin position="22"/>
        <end position="178"/>
    </location>
</feature>
<dbReference type="Proteomes" id="UP000198790">
    <property type="component" value="Unassembled WGS sequence"/>
</dbReference>
<dbReference type="AlphaFoldDB" id="A0A1I1C5M4"/>
<evidence type="ECO:0000256" key="1">
    <source>
        <dbReference type="SAM" id="SignalP"/>
    </source>
</evidence>
<evidence type="ECO:0008006" key="4">
    <source>
        <dbReference type="Google" id="ProtNLM"/>
    </source>
</evidence>
<gene>
    <name evidence="2" type="ORF">SAMN04489723_12220</name>
</gene>
<keyword evidence="3" id="KW-1185">Reference proteome</keyword>
<proteinExistence type="predicted"/>
<feature type="signal peptide" evidence="1">
    <location>
        <begin position="1"/>
        <end position="21"/>
    </location>
</feature>
<dbReference type="OrthoDB" id="1524444at2"/>
<dbReference type="STRING" id="237018.SAMN04489723_12220"/>
<organism evidence="2 3">
    <name type="scientific">Algoriphagus aquimarinus</name>
    <dbReference type="NCBI Taxonomy" id="237018"/>
    <lineage>
        <taxon>Bacteria</taxon>
        <taxon>Pseudomonadati</taxon>
        <taxon>Bacteroidota</taxon>
        <taxon>Cytophagia</taxon>
        <taxon>Cytophagales</taxon>
        <taxon>Cyclobacteriaceae</taxon>
        <taxon>Algoriphagus</taxon>
    </lineage>
</organism>
<protein>
    <recommendedName>
        <fullName evidence="4">Collagen-like protein</fullName>
    </recommendedName>
</protein>
<evidence type="ECO:0000313" key="3">
    <source>
        <dbReference type="Proteomes" id="UP000198790"/>
    </source>
</evidence>